<protein>
    <submittedName>
        <fullName evidence="1">Uncharacterized protein</fullName>
    </submittedName>
</protein>
<name>A0A540K3P2_MALBA</name>
<dbReference type="AlphaFoldDB" id="A0A540K3P2"/>
<dbReference type="Proteomes" id="UP000315295">
    <property type="component" value="Unassembled WGS sequence"/>
</dbReference>
<proteinExistence type="predicted"/>
<sequence length="58" mass="6669">MMKRRLRGLPWLHPLYNTAVVQITTEKYGSGCVCLAKPMILKHLNPSQDPSIYKNRSL</sequence>
<evidence type="ECO:0000313" key="2">
    <source>
        <dbReference type="Proteomes" id="UP000315295"/>
    </source>
</evidence>
<comment type="caution">
    <text evidence="1">The sequence shown here is derived from an EMBL/GenBank/DDBJ whole genome shotgun (WGS) entry which is preliminary data.</text>
</comment>
<evidence type="ECO:0000313" key="1">
    <source>
        <dbReference type="EMBL" id="TQD68820.1"/>
    </source>
</evidence>
<dbReference type="EMBL" id="VIEB01008453">
    <property type="protein sequence ID" value="TQD68820.1"/>
    <property type="molecule type" value="Genomic_DNA"/>
</dbReference>
<reference evidence="1 2" key="1">
    <citation type="journal article" date="2019" name="G3 (Bethesda)">
        <title>Sequencing of a Wild Apple (Malus baccata) Genome Unravels the Differences Between Cultivated and Wild Apple Species Regarding Disease Resistance and Cold Tolerance.</title>
        <authorList>
            <person name="Chen X."/>
        </authorList>
    </citation>
    <scope>NUCLEOTIDE SEQUENCE [LARGE SCALE GENOMIC DNA]</scope>
    <source>
        <strain evidence="2">cv. Shandingzi</strain>
        <tissue evidence="1">Leaves</tissue>
    </source>
</reference>
<organism evidence="1 2">
    <name type="scientific">Malus baccata</name>
    <name type="common">Siberian crab apple</name>
    <name type="synonym">Pyrus baccata</name>
    <dbReference type="NCBI Taxonomy" id="106549"/>
    <lineage>
        <taxon>Eukaryota</taxon>
        <taxon>Viridiplantae</taxon>
        <taxon>Streptophyta</taxon>
        <taxon>Embryophyta</taxon>
        <taxon>Tracheophyta</taxon>
        <taxon>Spermatophyta</taxon>
        <taxon>Magnoliopsida</taxon>
        <taxon>eudicotyledons</taxon>
        <taxon>Gunneridae</taxon>
        <taxon>Pentapetalae</taxon>
        <taxon>rosids</taxon>
        <taxon>fabids</taxon>
        <taxon>Rosales</taxon>
        <taxon>Rosaceae</taxon>
        <taxon>Amygdaloideae</taxon>
        <taxon>Maleae</taxon>
        <taxon>Malus</taxon>
    </lineage>
</organism>
<accession>A0A540K3P2</accession>
<keyword evidence="2" id="KW-1185">Reference proteome</keyword>
<gene>
    <name evidence="1" type="ORF">C1H46_045647</name>
</gene>